<dbReference type="PANTHER" id="PTHR43386">
    <property type="entry name" value="OLIGOPEPTIDE TRANSPORT SYSTEM PERMEASE PROTEIN APPC"/>
    <property type="match status" value="1"/>
</dbReference>
<reference evidence="9 10" key="1">
    <citation type="submission" date="2007-08" db="EMBL/GenBank/DDBJ databases">
        <title>Complete sequence of Roseiflexus castenholzii DSM 13941.</title>
        <authorList>
            <consortium name="US DOE Joint Genome Institute"/>
            <person name="Copeland A."/>
            <person name="Lucas S."/>
            <person name="Lapidus A."/>
            <person name="Barry K."/>
            <person name="Glavina del Rio T."/>
            <person name="Dalin E."/>
            <person name="Tice H."/>
            <person name="Pitluck S."/>
            <person name="Thompson L.S."/>
            <person name="Brettin T."/>
            <person name="Bruce D."/>
            <person name="Detter J.C."/>
            <person name="Han C."/>
            <person name="Tapia R."/>
            <person name="Schmutz J."/>
            <person name="Larimer F."/>
            <person name="Land M."/>
            <person name="Hauser L."/>
            <person name="Kyrpides N."/>
            <person name="Mikhailova N."/>
            <person name="Bryant D.A."/>
            <person name="Hanada S."/>
            <person name="Tsukatani Y."/>
            <person name="Richardson P."/>
        </authorList>
    </citation>
    <scope>NUCLEOTIDE SEQUENCE [LARGE SCALE GENOMIC DNA]</scope>
    <source>
        <strain evidence="10">DSM 13941 / HLO8</strain>
    </source>
</reference>
<dbReference type="KEGG" id="rca:Rcas_0385"/>
<feature type="transmembrane region" description="Helical" evidence="7">
    <location>
        <begin position="46"/>
        <end position="68"/>
    </location>
</feature>
<keyword evidence="10" id="KW-1185">Reference proteome</keyword>
<sequence length="343" mass="36999">MSEADQTMTPSVSDAAATIRQLQLGVSSKPRTLLGDAWRRFRRHTLAMIGVGVLVFMTLAVTVGAWWYERYLVEQLAQSGMPVTAENPDIRVLIDHLDFLALLSPPTHVHPFGTDDLGRDLLARCIYGGRVSLAVGFVAMLIAISLGTIIGAAAGFFGGLVDQALMRLTDLFLSLPSVPLILLTVYLFRDPVIQAMGSPEAGIFVIVVTVIGALAWMQTARVVRATFLSLKEKEFVEAARCLGISQTAIMFRHILPNAISPIIVAATLEIGSAIIAESTLSFLGVGFPPDTPTWGRLVTDGSQYLQAAPWLALIPGALIFLTVLSINFMGDGLRDALDPRSRL</sequence>
<evidence type="ECO:0000256" key="5">
    <source>
        <dbReference type="ARBA" id="ARBA00022989"/>
    </source>
</evidence>
<dbReference type="Proteomes" id="UP000000263">
    <property type="component" value="Chromosome"/>
</dbReference>
<evidence type="ECO:0000256" key="6">
    <source>
        <dbReference type="ARBA" id="ARBA00023136"/>
    </source>
</evidence>
<keyword evidence="5 7" id="KW-1133">Transmembrane helix</keyword>
<dbReference type="InterPro" id="IPR035906">
    <property type="entry name" value="MetI-like_sf"/>
</dbReference>
<comment type="similarity">
    <text evidence="7">Belongs to the binding-protein-dependent transport system permease family.</text>
</comment>
<dbReference type="RefSeq" id="WP_011997921.1">
    <property type="nucleotide sequence ID" value="NC_009767.1"/>
</dbReference>
<dbReference type="eggNOG" id="COG1173">
    <property type="taxonomic scope" value="Bacteria"/>
</dbReference>
<dbReference type="Pfam" id="PF00528">
    <property type="entry name" value="BPD_transp_1"/>
    <property type="match status" value="1"/>
</dbReference>
<dbReference type="Pfam" id="PF12911">
    <property type="entry name" value="OppC_N"/>
    <property type="match status" value="1"/>
</dbReference>
<feature type="transmembrane region" description="Helical" evidence="7">
    <location>
        <begin position="201"/>
        <end position="223"/>
    </location>
</feature>
<evidence type="ECO:0000313" key="9">
    <source>
        <dbReference type="EMBL" id="ABU56517.1"/>
    </source>
</evidence>
<keyword evidence="4 7" id="KW-0812">Transmembrane</keyword>
<evidence type="ECO:0000256" key="4">
    <source>
        <dbReference type="ARBA" id="ARBA00022692"/>
    </source>
</evidence>
<evidence type="ECO:0000256" key="3">
    <source>
        <dbReference type="ARBA" id="ARBA00022475"/>
    </source>
</evidence>
<evidence type="ECO:0000256" key="1">
    <source>
        <dbReference type="ARBA" id="ARBA00004651"/>
    </source>
</evidence>
<dbReference type="InterPro" id="IPR050366">
    <property type="entry name" value="BP-dependent_transpt_permease"/>
</dbReference>
<dbReference type="AlphaFoldDB" id="A7NGD0"/>
<feature type="transmembrane region" description="Helical" evidence="7">
    <location>
        <begin position="262"/>
        <end position="287"/>
    </location>
</feature>
<dbReference type="Gene3D" id="1.10.3720.10">
    <property type="entry name" value="MetI-like"/>
    <property type="match status" value="1"/>
</dbReference>
<feature type="transmembrane region" description="Helical" evidence="7">
    <location>
        <begin position="307"/>
        <end position="330"/>
    </location>
</feature>
<evidence type="ECO:0000256" key="7">
    <source>
        <dbReference type="RuleBase" id="RU363032"/>
    </source>
</evidence>
<dbReference type="InterPro" id="IPR025966">
    <property type="entry name" value="OppC_N"/>
</dbReference>
<feature type="domain" description="ABC transmembrane type-1" evidence="8">
    <location>
        <begin position="129"/>
        <end position="330"/>
    </location>
</feature>
<comment type="subcellular location">
    <subcellularLocation>
        <location evidence="1 7">Cell membrane</location>
        <topology evidence="1 7">Multi-pass membrane protein</topology>
    </subcellularLocation>
</comment>
<keyword evidence="3" id="KW-1003">Cell membrane</keyword>
<dbReference type="STRING" id="383372.Rcas_0385"/>
<keyword evidence="6 7" id="KW-0472">Membrane</keyword>
<dbReference type="GO" id="GO:0055085">
    <property type="term" value="P:transmembrane transport"/>
    <property type="evidence" value="ECO:0007669"/>
    <property type="project" value="InterPro"/>
</dbReference>
<protein>
    <submittedName>
        <fullName evidence="9">Binding-protein-dependent transport systems inner membrane component</fullName>
    </submittedName>
</protein>
<dbReference type="PANTHER" id="PTHR43386:SF23">
    <property type="entry name" value="ABC TRANSPORTER"/>
    <property type="match status" value="1"/>
</dbReference>
<dbReference type="CDD" id="cd06261">
    <property type="entry name" value="TM_PBP2"/>
    <property type="match status" value="1"/>
</dbReference>
<dbReference type="PROSITE" id="PS50928">
    <property type="entry name" value="ABC_TM1"/>
    <property type="match status" value="1"/>
</dbReference>
<evidence type="ECO:0000259" key="8">
    <source>
        <dbReference type="PROSITE" id="PS50928"/>
    </source>
</evidence>
<dbReference type="EMBL" id="CP000804">
    <property type="protein sequence ID" value="ABU56517.1"/>
    <property type="molecule type" value="Genomic_DNA"/>
</dbReference>
<gene>
    <name evidence="9" type="ordered locus">Rcas_0385</name>
</gene>
<feature type="transmembrane region" description="Helical" evidence="7">
    <location>
        <begin position="171"/>
        <end position="189"/>
    </location>
</feature>
<evidence type="ECO:0000313" key="10">
    <source>
        <dbReference type="Proteomes" id="UP000000263"/>
    </source>
</evidence>
<dbReference type="InterPro" id="IPR000515">
    <property type="entry name" value="MetI-like"/>
</dbReference>
<dbReference type="GO" id="GO:0005886">
    <property type="term" value="C:plasma membrane"/>
    <property type="evidence" value="ECO:0007669"/>
    <property type="project" value="UniProtKB-SubCell"/>
</dbReference>
<proteinExistence type="inferred from homology"/>
<dbReference type="SUPFAM" id="SSF161098">
    <property type="entry name" value="MetI-like"/>
    <property type="match status" value="1"/>
</dbReference>
<accession>A7NGD0</accession>
<organism evidence="9 10">
    <name type="scientific">Roseiflexus castenholzii (strain DSM 13941 / HLO8)</name>
    <dbReference type="NCBI Taxonomy" id="383372"/>
    <lineage>
        <taxon>Bacteria</taxon>
        <taxon>Bacillati</taxon>
        <taxon>Chloroflexota</taxon>
        <taxon>Chloroflexia</taxon>
        <taxon>Chloroflexales</taxon>
        <taxon>Roseiflexineae</taxon>
        <taxon>Roseiflexaceae</taxon>
        <taxon>Roseiflexus</taxon>
    </lineage>
</organism>
<feature type="transmembrane region" description="Helical" evidence="7">
    <location>
        <begin position="137"/>
        <end position="159"/>
    </location>
</feature>
<dbReference type="HOGENOM" id="CLU_028518_1_1_0"/>
<name>A7NGD0_ROSCS</name>
<keyword evidence="2 7" id="KW-0813">Transport</keyword>
<evidence type="ECO:0000256" key="2">
    <source>
        <dbReference type="ARBA" id="ARBA00022448"/>
    </source>
</evidence>